<feature type="transmembrane region" description="Helical" evidence="7">
    <location>
        <begin position="335"/>
        <end position="353"/>
    </location>
</feature>
<sequence>MEAEPTERRKTTPLPKVQITLALLIFHAEPVTATVIYPFIPAFVRRTGITNGDEKKTGYYAGIIESLFFVSECLSVYHWGRTSDRIGRRPILLIGPLGLAIAMLGFGLSRAFWQLVVFRCAQGIFNGNLGVVKTLVAEITDDTNLADAFTLMSLMWGIGVTIGPAMGGLLSDPAEQWPNIFGGSFFRQNPYFLACASAGLFAFVPFVLCFFLLKETLRNKRHTTLETTDEPSEQEPLLPASGQHKNDSKQLTLSEIIRPNIPLQRSLTSHAFHSFTNMAYQVLVPLVYSTSIANGGLGLSPYLIGVILGVYGVANAILQLLIFKPMLKRIGPKKMFMLSYTFQAGRVVMMMLARVAAARAGKADAAVWACVVGQMAASTAGATAYNSAATLIVKSAPPEALGTVNGIQQMISSGLRGLAPTVASSLFAVSLGFGGLWGYSVDVLQVGKQVTRQRAYVLALRKDHFLHAFESTYPEGSSKILPAQDARALLGRFIATLSATTTSGRLNFLYSCEVHLTLPNCSQNWLSTPNLRLRQLLRGYSGVQLHQAVSLYTKMEDSIRITHAGPSMPPRLRHSDYIPSDTERSQLAAILSQEEHKINQYDKEFQSLLEEATRIHQRAHMLQAQYQSSQDTASTCRSALSAHRRVPTEVWDIIFSTLCLSLHLYSFQLRYTIDLVPPVLEVPALTLSQVCSRWRTIARSLPHLWSTFSVDIEYSESEPMHEISPLLELYFANARDCPTSIRIVRETDLPRSEKEIATWAVLSQHIPRCKNLSLLADNYDQVSIDSLSFPNLESFCEESYLTEAEDDPSQYWRALENAPKLTKVTLRDLSFGTLPYRQLKSLDLHEPTEGAMMTLFENLATCENLQHLSFWGLQDMGTGLLHPDLRRVVAPQSLQSLSIYDTPQWHREDPDHNLLLQSTFTFLTIPSLVCLDLSCRIWPPLLLTMVEQSPLIERVTLTIRFPTSTDVSSYPLIPFIRSLPRLTHLELRFGPVRNNTQSQLGHDVVSTVLNGLEVKQRSSFLSPKLEHLTFRLSDITLDSKFAVKVLEGIYSASRPFKSFGLFRNYTTRPDEMFVPDLGLVERMRELEGKFGLLVSVGDCNWYDFVKRSIFSGQDIV</sequence>
<dbReference type="EMBL" id="JBAHYK010001311">
    <property type="protein sequence ID" value="KAL0568556.1"/>
    <property type="molecule type" value="Genomic_DNA"/>
</dbReference>
<dbReference type="CDD" id="cd17330">
    <property type="entry name" value="MFS_SLC46_TetA_like"/>
    <property type="match status" value="1"/>
</dbReference>
<keyword evidence="2" id="KW-0813">Transport</keyword>
<evidence type="ECO:0000256" key="3">
    <source>
        <dbReference type="ARBA" id="ARBA00022692"/>
    </source>
</evidence>
<feature type="transmembrane region" description="Helical" evidence="7">
    <location>
        <begin position="302"/>
        <end position="323"/>
    </location>
</feature>
<feature type="domain" description="Major facilitator superfamily (MFS) profile" evidence="8">
    <location>
        <begin position="18"/>
        <end position="452"/>
    </location>
</feature>
<keyword evidence="4 7" id="KW-1133">Transmembrane helix</keyword>
<evidence type="ECO:0000256" key="4">
    <source>
        <dbReference type="ARBA" id="ARBA00022989"/>
    </source>
</evidence>
<evidence type="ECO:0000313" key="9">
    <source>
        <dbReference type="EMBL" id="KAL0568556.1"/>
    </source>
</evidence>
<dbReference type="InterPro" id="IPR001958">
    <property type="entry name" value="Tet-R_TetA/multi-R_MdtG-like"/>
</dbReference>
<dbReference type="SUPFAM" id="SSF103473">
    <property type="entry name" value="MFS general substrate transporter"/>
    <property type="match status" value="1"/>
</dbReference>
<dbReference type="Pfam" id="PF07690">
    <property type="entry name" value="MFS_1"/>
    <property type="match status" value="1"/>
</dbReference>
<evidence type="ECO:0000256" key="7">
    <source>
        <dbReference type="SAM" id="Phobius"/>
    </source>
</evidence>
<dbReference type="InterPro" id="IPR020846">
    <property type="entry name" value="MFS_dom"/>
</dbReference>
<dbReference type="InterPro" id="IPR011701">
    <property type="entry name" value="MFS"/>
</dbReference>
<reference evidence="9 10" key="1">
    <citation type="submission" date="2024-02" db="EMBL/GenBank/DDBJ databases">
        <title>A draft genome for the cacao thread blight pathogen Marasmius crinis-equi.</title>
        <authorList>
            <person name="Cohen S.P."/>
            <person name="Baruah I.K."/>
            <person name="Amoako-Attah I."/>
            <person name="Bukari Y."/>
            <person name="Meinhardt L.W."/>
            <person name="Bailey B.A."/>
        </authorList>
    </citation>
    <scope>NUCLEOTIDE SEQUENCE [LARGE SCALE GENOMIC DNA]</scope>
    <source>
        <strain evidence="9 10">GH-76</strain>
    </source>
</reference>
<dbReference type="PANTHER" id="PTHR23504">
    <property type="entry name" value="MAJOR FACILITATOR SUPERFAMILY DOMAIN-CONTAINING PROTEIN 10"/>
    <property type="match status" value="1"/>
</dbReference>
<feature type="region of interest" description="Disordered" evidence="6">
    <location>
        <begin position="224"/>
        <end position="247"/>
    </location>
</feature>
<evidence type="ECO:0000256" key="6">
    <source>
        <dbReference type="SAM" id="MobiDB-lite"/>
    </source>
</evidence>
<dbReference type="Proteomes" id="UP001465976">
    <property type="component" value="Unassembled WGS sequence"/>
</dbReference>
<gene>
    <name evidence="9" type="ORF">V5O48_013423</name>
</gene>
<dbReference type="InterPro" id="IPR032675">
    <property type="entry name" value="LRR_dom_sf"/>
</dbReference>
<dbReference type="PANTHER" id="PTHR23504:SF15">
    <property type="entry name" value="MAJOR FACILITATOR SUPERFAMILY (MFS) PROFILE DOMAIN-CONTAINING PROTEIN"/>
    <property type="match status" value="1"/>
</dbReference>
<dbReference type="InterPro" id="IPR036259">
    <property type="entry name" value="MFS_trans_sf"/>
</dbReference>
<organism evidence="9 10">
    <name type="scientific">Marasmius crinis-equi</name>
    <dbReference type="NCBI Taxonomy" id="585013"/>
    <lineage>
        <taxon>Eukaryota</taxon>
        <taxon>Fungi</taxon>
        <taxon>Dikarya</taxon>
        <taxon>Basidiomycota</taxon>
        <taxon>Agaricomycotina</taxon>
        <taxon>Agaricomycetes</taxon>
        <taxon>Agaricomycetidae</taxon>
        <taxon>Agaricales</taxon>
        <taxon>Marasmiineae</taxon>
        <taxon>Marasmiaceae</taxon>
        <taxon>Marasmius</taxon>
    </lineage>
</organism>
<evidence type="ECO:0000313" key="10">
    <source>
        <dbReference type="Proteomes" id="UP001465976"/>
    </source>
</evidence>
<evidence type="ECO:0000256" key="2">
    <source>
        <dbReference type="ARBA" id="ARBA00022448"/>
    </source>
</evidence>
<protein>
    <recommendedName>
        <fullName evidence="8">Major facilitator superfamily (MFS) profile domain-containing protein</fullName>
    </recommendedName>
</protein>
<accession>A0ABR3F048</accession>
<keyword evidence="3 7" id="KW-0812">Transmembrane</keyword>
<keyword evidence="10" id="KW-1185">Reference proteome</keyword>
<keyword evidence="5 7" id="KW-0472">Membrane</keyword>
<proteinExistence type="predicted"/>
<dbReference type="PROSITE" id="PS50850">
    <property type="entry name" value="MFS"/>
    <property type="match status" value="1"/>
</dbReference>
<feature type="transmembrane region" description="Helical" evidence="7">
    <location>
        <begin position="191"/>
        <end position="213"/>
    </location>
</feature>
<comment type="caution">
    <text evidence="9">The sequence shown here is derived from an EMBL/GenBank/DDBJ whole genome shotgun (WGS) entry which is preliminary data.</text>
</comment>
<evidence type="ECO:0000259" key="8">
    <source>
        <dbReference type="PROSITE" id="PS50850"/>
    </source>
</evidence>
<feature type="transmembrane region" description="Helical" evidence="7">
    <location>
        <begin position="21"/>
        <end position="40"/>
    </location>
</feature>
<dbReference type="Gene3D" id="1.20.1250.20">
    <property type="entry name" value="MFS general substrate transporter like domains"/>
    <property type="match status" value="1"/>
</dbReference>
<feature type="transmembrane region" description="Helical" evidence="7">
    <location>
        <begin position="91"/>
        <end position="109"/>
    </location>
</feature>
<evidence type="ECO:0000256" key="1">
    <source>
        <dbReference type="ARBA" id="ARBA00004141"/>
    </source>
</evidence>
<evidence type="ECO:0000256" key="5">
    <source>
        <dbReference type="ARBA" id="ARBA00023136"/>
    </source>
</evidence>
<dbReference type="PRINTS" id="PR01035">
    <property type="entry name" value="TCRTETA"/>
</dbReference>
<feature type="transmembrane region" description="Helical" evidence="7">
    <location>
        <begin position="60"/>
        <end position="79"/>
    </location>
</feature>
<dbReference type="Gene3D" id="3.80.10.10">
    <property type="entry name" value="Ribonuclease Inhibitor"/>
    <property type="match status" value="1"/>
</dbReference>
<name>A0ABR3F048_9AGAR</name>
<comment type="subcellular location">
    <subcellularLocation>
        <location evidence="1">Membrane</location>
        <topology evidence="1">Multi-pass membrane protein</topology>
    </subcellularLocation>
</comment>
<dbReference type="SUPFAM" id="SSF52047">
    <property type="entry name" value="RNI-like"/>
    <property type="match status" value="1"/>
</dbReference>
<feature type="transmembrane region" description="Helical" evidence="7">
    <location>
        <begin position="148"/>
        <end position="171"/>
    </location>
</feature>